<reference evidence="4 5" key="1">
    <citation type="submission" date="2015-01" db="EMBL/GenBank/DDBJ databases">
        <title>The Genome Sequence of Exophiala xenobiotica CBS118157.</title>
        <authorList>
            <consortium name="The Broad Institute Genomics Platform"/>
            <person name="Cuomo C."/>
            <person name="de Hoog S."/>
            <person name="Gorbushina A."/>
            <person name="Stielow B."/>
            <person name="Teixiera M."/>
            <person name="Abouelleil A."/>
            <person name="Chapman S.B."/>
            <person name="Priest M."/>
            <person name="Young S.K."/>
            <person name="Wortman J."/>
            <person name="Nusbaum C."/>
            <person name="Birren B."/>
        </authorList>
    </citation>
    <scope>NUCLEOTIDE SEQUENCE [LARGE SCALE GENOMIC DNA]</scope>
    <source>
        <strain evidence="4 5">CBS 118157</strain>
    </source>
</reference>
<feature type="compositionally biased region" description="Basic and acidic residues" evidence="2">
    <location>
        <begin position="355"/>
        <end position="376"/>
    </location>
</feature>
<feature type="compositionally biased region" description="Low complexity" evidence="2">
    <location>
        <begin position="290"/>
        <end position="300"/>
    </location>
</feature>
<feature type="domain" description="Bud22" evidence="3">
    <location>
        <begin position="35"/>
        <end position="431"/>
    </location>
</feature>
<sequence length="431" mass="48093">MAKRKREDDMDDGDSKKLDPVLENQVSRLRAKLTYGIKSLHAALKLARGFEKQKLGRRQKAASSEPHNLLRLREEVIVLKQLKLDRTARQYVIKQLVKTKRIKEHPAFIQVYGPDPVLDPTKSIAEGNVIGRLFNSGPVKQVLPGIMNGIYDALDISQAGPDKIDIKRDKRAVTSKSKNSEDEDVFDGFSDREPDDGEAVNDDLSGSEMDNLLDQYAGRLASSDDETNDDASADLQFSPSDSISEQGNLIRPPREDLSISASPEPVDRRERPSNTEKIVKPLSSTAFLPSLSLGGYYSGSDSETGDLNYNRGPPLRKERKNRRGQRARQKLAEMKFGKKANHIAQQTATRQTSWDPKRGAVGENDRRQHRFRDGKVSHKANGAATQGNTVPLGKPKKRDDSGSLHPSWEAIKKRKESQTQAIFTGKKVTFD</sequence>
<evidence type="ECO:0000259" key="3">
    <source>
        <dbReference type="Pfam" id="PF09073"/>
    </source>
</evidence>
<name>A0A0D2DBK2_9EURO</name>
<evidence type="ECO:0000313" key="5">
    <source>
        <dbReference type="Proteomes" id="UP000054342"/>
    </source>
</evidence>
<evidence type="ECO:0000313" key="4">
    <source>
        <dbReference type="EMBL" id="KIW59677.1"/>
    </source>
</evidence>
<feature type="compositionally biased region" description="Basic and acidic residues" evidence="2">
    <location>
        <begin position="265"/>
        <end position="279"/>
    </location>
</feature>
<evidence type="ECO:0000256" key="1">
    <source>
        <dbReference type="ARBA" id="ARBA00023054"/>
    </source>
</evidence>
<dbReference type="EMBL" id="KN847318">
    <property type="protein sequence ID" value="KIW59677.1"/>
    <property type="molecule type" value="Genomic_DNA"/>
</dbReference>
<dbReference type="AlphaFoldDB" id="A0A0D2DBK2"/>
<proteinExistence type="predicted"/>
<gene>
    <name evidence="4" type="ORF">PV05_04112</name>
</gene>
<keyword evidence="5" id="KW-1185">Reference proteome</keyword>
<dbReference type="InterPro" id="IPR037393">
    <property type="entry name" value="Bud22/SRFB1"/>
</dbReference>
<feature type="compositionally biased region" description="Basic residues" evidence="2">
    <location>
        <begin position="317"/>
        <end position="329"/>
    </location>
</feature>
<dbReference type="InterPro" id="IPR015158">
    <property type="entry name" value="Bud22_dom"/>
</dbReference>
<dbReference type="Proteomes" id="UP000054342">
    <property type="component" value="Unassembled WGS sequence"/>
</dbReference>
<feature type="compositionally biased region" description="Polar residues" evidence="2">
    <location>
        <begin position="235"/>
        <end position="247"/>
    </location>
</feature>
<dbReference type="GO" id="GO:0030686">
    <property type="term" value="C:90S preribosome"/>
    <property type="evidence" value="ECO:0007669"/>
    <property type="project" value="TreeGrafter"/>
</dbReference>
<dbReference type="GeneID" id="25326020"/>
<dbReference type="PANTHER" id="PTHR23325:SF1">
    <property type="entry name" value="SERUM RESPONSE FACTOR-BINDING PROTEIN 1"/>
    <property type="match status" value="1"/>
</dbReference>
<feature type="region of interest" description="Disordered" evidence="2">
    <location>
        <begin position="222"/>
        <end position="431"/>
    </location>
</feature>
<protein>
    <recommendedName>
        <fullName evidence="3">Bud22 domain-containing protein</fullName>
    </recommendedName>
</protein>
<dbReference type="Pfam" id="PF09073">
    <property type="entry name" value="BUD22"/>
    <property type="match status" value="1"/>
</dbReference>
<feature type="region of interest" description="Disordered" evidence="2">
    <location>
        <begin position="168"/>
        <end position="208"/>
    </location>
</feature>
<dbReference type="HOGENOM" id="CLU_029647_0_0_1"/>
<organism evidence="4 5">
    <name type="scientific">Exophiala xenobiotica</name>
    <dbReference type="NCBI Taxonomy" id="348802"/>
    <lineage>
        <taxon>Eukaryota</taxon>
        <taxon>Fungi</taxon>
        <taxon>Dikarya</taxon>
        <taxon>Ascomycota</taxon>
        <taxon>Pezizomycotina</taxon>
        <taxon>Eurotiomycetes</taxon>
        <taxon>Chaetothyriomycetidae</taxon>
        <taxon>Chaetothyriales</taxon>
        <taxon>Herpotrichiellaceae</taxon>
        <taxon>Exophiala</taxon>
    </lineage>
</organism>
<feature type="compositionally biased region" description="Acidic residues" evidence="2">
    <location>
        <begin position="223"/>
        <end position="232"/>
    </location>
</feature>
<dbReference type="GO" id="GO:0005634">
    <property type="term" value="C:nucleus"/>
    <property type="evidence" value="ECO:0007669"/>
    <property type="project" value="TreeGrafter"/>
</dbReference>
<accession>A0A0D2DBK2</accession>
<feature type="compositionally biased region" description="Polar residues" evidence="2">
    <location>
        <begin position="343"/>
        <end position="354"/>
    </location>
</feature>
<evidence type="ECO:0000256" key="2">
    <source>
        <dbReference type="SAM" id="MobiDB-lite"/>
    </source>
</evidence>
<dbReference type="STRING" id="348802.A0A0D2DBK2"/>
<dbReference type="PANTHER" id="PTHR23325">
    <property type="entry name" value="SERUM RESPONSE FACTOR-BINDING"/>
    <property type="match status" value="1"/>
</dbReference>
<dbReference type="GO" id="GO:0030490">
    <property type="term" value="P:maturation of SSU-rRNA"/>
    <property type="evidence" value="ECO:0007669"/>
    <property type="project" value="TreeGrafter"/>
</dbReference>
<keyword evidence="1" id="KW-0175">Coiled coil</keyword>
<dbReference type="OrthoDB" id="3364872at2759"/>
<dbReference type="RefSeq" id="XP_013320261.1">
    <property type="nucleotide sequence ID" value="XM_013464807.1"/>
</dbReference>